<dbReference type="Proteomes" id="UP000680279">
    <property type="component" value="Unassembled WGS sequence"/>
</dbReference>
<reference evidence="1 2" key="1">
    <citation type="submission" date="2021-03" db="EMBL/GenBank/DDBJ databases">
        <title>Antimicrobial resistance genes in bacteria isolated from Japanese honey, and their potential for conferring macrolide and lincosamide resistance in the American foulbrood pathogen Paenibacillus larvae.</title>
        <authorList>
            <person name="Okamoto M."/>
            <person name="Kumagai M."/>
            <person name="Kanamori H."/>
            <person name="Takamatsu D."/>
        </authorList>
    </citation>
    <scope>NUCLEOTIDE SEQUENCE [LARGE SCALE GENOMIC DNA]</scope>
    <source>
        <strain evidence="1 2">J1TS3</strain>
    </source>
</reference>
<proteinExistence type="predicted"/>
<name>A0ABQ4KBT3_9BACI</name>
<dbReference type="EMBL" id="BOQT01000018">
    <property type="protein sequence ID" value="GIN22550.1"/>
    <property type="molecule type" value="Genomic_DNA"/>
</dbReference>
<gene>
    <name evidence="1" type="ORF">J1TS3_36840</name>
</gene>
<organism evidence="1 2">
    <name type="scientific">Siminovitchia fordii</name>
    <dbReference type="NCBI Taxonomy" id="254759"/>
    <lineage>
        <taxon>Bacteria</taxon>
        <taxon>Bacillati</taxon>
        <taxon>Bacillota</taxon>
        <taxon>Bacilli</taxon>
        <taxon>Bacillales</taxon>
        <taxon>Bacillaceae</taxon>
        <taxon>Siminovitchia</taxon>
    </lineage>
</organism>
<accession>A0ABQ4KBT3</accession>
<evidence type="ECO:0000313" key="1">
    <source>
        <dbReference type="EMBL" id="GIN22550.1"/>
    </source>
</evidence>
<comment type="caution">
    <text evidence="1">The sequence shown here is derived from an EMBL/GenBank/DDBJ whole genome shotgun (WGS) entry which is preliminary data.</text>
</comment>
<evidence type="ECO:0000313" key="2">
    <source>
        <dbReference type="Proteomes" id="UP000680279"/>
    </source>
</evidence>
<protein>
    <submittedName>
        <fullName evidence="1">Uncharacterized protein</fullName>
    </submittedName>
</protein>
<keyword evidence="2" id="KW-1185">Reference proteome</keyword>
<dbReference type="RefSeq" id="WP_212963669.1">
    <property type="nucleotide sequence ID" value="NZ_BOQT01000018.1"/>
</dbReference>
<sequence length="175" mass="20386">MKVIRYAVKMKNGSFMVQEIDDSNPQILHIHTVDSPIDADLLRSKDAAQRCVNDIPSGNTNLMVLYDDDNPPEKVMEIEINCRFYEKEEERIKLDYKEINELIMEYQLEDKDDFCTWVREDIVPKLHSFIPLNRIESSDELAIFEQMLVNAFYNEVIGGSYSSLSILSEDLNKQN</sequence>